<gene>
    <name evidence="1" type="ORF">LA76x_1333</name>
</gene>
<dbReference type="AlphaFoldDB" id="A0A0S2F7I5"/>
<dbReference type="STRING" id="84531.LA76x_1333"/>
<reference evidence="1 2" key="1">
    <citation type="journal article" date="2015" name="BMC Genomics">
        <title>Comparative genomics and metabolic profiling of the genus Lysobacter.</title>
        <authorList>
            <person name="de Bruijn I."/>
            <person name="Cheng X."/>
            <person name="de Jager V."/>
            <person name="Exposito R.G."/>
            <person name="Watrous J."/>
            <person name="Patel N."/>
            <person name="Postma J."/>
            <person name="Dorrestein P.C."/>
            <person name="Kobayashi D."/>
            <person name="Raaijmakers J.M."/>
        </authorList>
    </citation>
    <scope>NUCLEOTIDE SEQUENCE [LARGE SCALE GENOMIC DNA]</scope>
    <source>
        <strain evidence="1 2">76</strain>
    </source>
</reference>
<evidence type="ECO:0008006" key="3">
    <source>
        <dbReference type="Google" id="ProtNLM"/>
    </source>
</evidence>
<dbReference type="Proteomes" id="UP000060787">
    <property type="component" value="Chromosome"/>
</dbReference>
<protein>
    <recommendedName>
        <fullName evidence="3">Recombination enhancement, RecA-dependent nuclease</fullName>
    </recommendedName>
</protein>
<organism evidence="1 2">
    <name type="scientific">Lysobacter antibioticus</name>
    <dbReference type="NCBI Taxonomy" id="84531"/>
    <lineage>
        <taxon>Bacteria</taxon>
        <taxon>Pseudomonadati</taxon>
        <taxon>Pseudomonadota</taxon>
        <taxon>Gammaproteobacteria</taxon>
        <taxon>Lysobacterales</taxon>
        <taxon>Lysobacteraceae</taxon>
        <taxon>Lysobacter</taxon>
    </lineage>
</organism>
<dbReference type="Pfam" id="PF16786">
    <property type="entry name" value="RecA_dep_nuc"/>
    <property type="match status" value="1"/>
</dbReference>
<name>A0A0S2F7I5_LYSAN</name>
<sequence length="118" mass="13293">MKRGRSTGKPTAAQVARFELIREHGCVACHQDGLHRLPEIHHLTIGGKHGQKRRGHDFTIGLCSWHHRGDPGFSDRDLCELAYGPSYALQPKLFRETFGQDDYLLAYQNRLIGLSEAA</sequence>
<dbReference type="KEGG" id="lab:LA76x_1333"/>
<dbReference type="PATRIC" id="fig|84531.8.peg.1362"/>
<evidence type="ECO:0000313" key="2">
    <source>
        <dbReference type="Proteomes" id="UP000060787"/>
    </source>
</evidence>
<proteinExistence type="predicted"/>
<evidence type="ECO:0000313" key="1">
    <source>
        <dbReference type="EMBL" id="ALN79490.1"/>
    </source>
</evidence>
<dbReference type="EMBL" id="CP011129">
    <property type="protein sequence ID" value="ALN79490.1"/>
    <property type="molecule type" value="Genomic_DNA"/>
</dbReference>
<dbReference type="Gene3D" id="3.30.40.190">
    <property type="match status" value="1"/>
</dbReference>
<dbReference type="InterPro" id="IPR031875">
    <property type="entry name" value="RecA_dep_nuc"/>
</dbReference>
<dbReference type="RefSeq" id="WP_057917073.1">
    <property type="nucleotide sequence ID" value="NZ_CP011129.1"/>
</dbReference>
<keyword evidence="2" id="KW-1185">Reference proteome</keyword>
<accession>A0A0S2F7I5</accession>